<evidence type="ECO:0000256" key="2">
    <source>
        <dbReference type="SAM" id="Phobius"/>
    </source>
</evidence>
<evidence type="ECO:0000313" key="3">
    <source>
        <dbReference type="EMBL" id="KIJ61257.1"/>
    </source>
</evidence>
<sequence length="671" mass="72856">MAYRLSPSPLASQTSLPLRSSPHSRTPSFDYQPVPRHTSGAQQHSPLSPVSPLPPQTLDRDDQALLSSPPGPHVRKQEHAFLVSGFSLLHWVCYVLHWLLVIMHAVLLGMLLTGVDHRVTISPTKANFYSVLLTVVQQTFFTIYQGALVVITQQLALRSNLLRRQTLTALHDKSSAWGGLGASILSLWRQGSMPTAVYGTLCVVLYLVSISVLHVSSSSLVDIETYNNNVPSLVKTNLGVPNMTAVMEAFDDQSWDNVAVVASAIGQLPETFNYGVAGNTVYDTLTDTSGVGNVTVNATTFTVKCYSANTAQIPFDSSSVNIVWGDFTTFFTIFPLYEGALWFVDGQLEGPVKGRLLSFLSFPPIYDSNGSNGTMFPVIGTVYPAIHNITTIDGVNVTQGPWNYTIASDLQATTCSLSYTTQTAVVDSQTNALLSVAPSADQAPSAWTQNTNLNSTGYDPMIDWFWTAFESSSATTLLVSPSILCSNAYYACQLSLLNSRLLSMLGLEINPMTYVVDGQNANITTPAKSNATLSQLEEMLGMLAAEMIWTVGHINSTASSLIQLTGEVEVSKTVLSSRLNFNIVPVCVGLCVSIFLLLLAHILTRTAAQAEDNHTPGNAGILQLLWLFSRQPGIRESLYDVDEPSEEQLRKAGLVNVQAVDSHELMDFGKR</sequence>
<feature type="region of interest" description="Disordered" evidence="1">
    <location>
        <begin position="1"/>
        <end position="70"/>
    </location>
</feature>
<name>A0A0C9WBZ7_9AGAM</name>
<keyword evidence="2" id="KW-0472">Membrane</keyword>
<accession>A0A0C9WBZ7</accession>
<keyword evidence="4" id="KW-1185">Reference proteome</keyword>
<feature type="transmembrane region" description="Helical" evidence="2">
    <location>
        <begin position="583"/>
        <end position="603"/>
    </location>
</feature>
<protein>
    <recommendedName>
        <fullName evidence="5">Transmembrane protein</fullName>
    </recommendedName>
</protein>
<organism evidence="3 4">
    <name type="scientific">Hydnomerulius pinastri MD-312</name>
    <dbReference type="NCBI Taxonomy" id="994086"/>
    <lineage>
        <taxon>Eukaryota</taxon>
        <taxon>Fungi</taxon>
        <taxon>Dikarya</taxon>
        <taxon>Basidiomycota</taxon>
        <taxon>Agaricomycotina</taxon>
        <taxon>Agaricomycetes</taxon>
        <taxon>Agaricomycetidae</taxon>
        <taxon>Boletales</taxon>
        <taxon>Boletales incertae sedis</taxon>
        <taxon>Leucogyrophana</taxon>
    </lineage>
</organism>
<dbReference type="HOGENOM" id="CLU_026310_0_0_1"/>
<reference evidence="3 4" key="1">
    <citation type="submission" date="2014-04" db="EMBL/GenBank/DDBJ databases">
        <title>Evolutionary Origins and Diversification of the Mycorrhizal Mutualists.</title>
        <authorList>
            <consortium name="DOE Joint Genome Institute"/>
            <consortium name="Mycorrhizal Genomics Consortium"/>
            <person name="Kohler A."/>
            <person name="Kuo A."/>
            <person name="Nagy L.G."/>
            <person name="Floudas D."/>
            <person name="Copeland A."/>
            <person name="Barry K.W."/>
            <person name="Cichocki N."/>
            <person name="Veneault-Fourrey C."/>
            <person name="LaButti K."/>
            <person name="Lindquist E.A."/>
            <person name="Lipzen A."/>
            <person name="Lundell T."/>
            <person name="Morin E."/>
            <person name="Murat C."/>
            <person name="Riley R."/>
            <person name="Ohm R."/>
            <person name="Sun H."/>
            <person name="Tunlid A."/>
            <person name="Henrissat B."/>
            <person name="Grigoriev I.V."/>
            <person name="Hibbett D.S."/>
            <person name="Martin F."/>
        </authorList>
    </citation>
    <scope>NUCLEOTIDE SEQUENCE [LARGE SCALE GENOMIC DNA]</scope>
    <source>
        <strain evidence="3 4">MD-312</strain>
    </source>
</reference>
<evidence type="ECO:0000313" key="4">
    <source>
        <dbReference type="Proteomes" id="UP000053820"/>
    </source>
</evidence>
<feature type="transmembrane region" description="Helical" evidence="2">
    <location>
        <begin position="128"/>
        <end position="151"/>
    </location>
</feature>
<gene>
    <name evidence="3" type="ORF">HYDPIDRAFT_31555</name>
</gene>
<keyword evidence="2" id="KW-1133">Transmembrane helix</keyword>
<dbReference type="EMBL" id="KN839864">
    <property type="protein sequence ID" value="KIJ61257.1"/>
    <property type="molecule type" value="Genomic_DNA"/>
</dbReference>
<dbReference type="Proteomes" id="UP000053820">
    <property type="component" value="Unassembled WGS sequence"/>
</dbReference>
<keyword evidence="2" id="KW-0812">Transmembrane</keyword>
<dbReference type="OrthoDB" id="2644397at2759"/>
<evidence type="ECO:0000256" key="1">
    <source>
        <dbReference type="SAM" id="MobiDB-lite"/>
    </source>
</evidence>
<dbReference type="AlphaFoldDB" id="A0A0C9WBZ7"/>
<proteinExistence type="predicted"/>
<evidence type="ECO:0008006" key="5">
    <source>
        <dbReference type="Google" id="ProtNLM"/>
    </source>
</evidence>
<feature type="transmembrane region" description="Helical" evidence="2">
    <location>
        <begin position="80"/>
        <end position="108"/>
    </location>
</feature>
<feature type="compositionally biased region" description="Polar residues" evidence="1">
    <location>
        <begin position="9"/>
        <end position="29"/>
    </location>
</feature>